<proteinExistence type="predicted"/>
<dbReference type="InterPro" id="IPR003959">
    <property type="entry name" value="ATPase_AAA_core"/>
</dbReference>
<dbReference type="EMBL" id="JADINA010000019">
    <property type="protein sequence ID" value="MBO8426237.1"/>
    <property type="molecule type" value="Genomic_DNA"/>
</dbReference>
<dbReference type="InterPro" id="IPR027417">
    <property type="entry name" value="P-loop_NTPase"/>
</dbReference>
<organism evidence="2 3">
    <name type="scientific">Candidatus Alloenteromonas pullistercoris</name>
    <dbReference type="NCBI Taxonomy" id="2840785"/>
    <lineage>
        <taxon>Bacteria</taxon>
        <taxon>Bacillati</taxon>
        <taxon>Bacillota</taxon>
        <taxon>Bacillota incertae sedis</taxon>
        <taxon>Candidatus Alloenteromonas</taxon>
    </lineage>
</organism>
<reference evidence="2" key="2">
    <citation type="journal article" date="2021" name="PeerJ">
        <title>Extensive microbial diversity within the chicken gut microbiome revealed by metagenomics and culture.</title>
        <authorList>
            <person name="Gilroy R."/>
            <person name="Ravi A."/>
            <person name="Getino M."/>
            <person name="Pursley I."/>
            <person name="Horton D.L."/>
            <person name="Alikhan N.F."/>
            <person name="Baker D."/>
            <person name="Gharbi K."/>
            <person name="Hall N."/>
            <person name="Watson M."/>
            <person name="Adriaenssens E.M."/>
            <person name="Foster-Nyarko E."/>
            <person name="Jarju S."/>
            <person name="Secka A."/>
            <person name="Antonio M."/>
            <person name="Oren A."/>
            <person name="Chaudhuri R.R."/>
            <person name="La Ragione R."/>
            <person name="Hildebrand F."/>
            <person name="Pallen M.J."/>
        </authorList>
    </citation>
    <scope>NUCLEOTIDE SEQUENCE</scope>
    <source>
        <strain evidence="2">17113</strain>
    </source>
</reference>
<reference evidence="2" key="1">
    <citation type="submission" date="2020-10" db="EMBL/GenBank/DDBJ databases">
        <authorList>
            <person name="Gilroy R."/>
        </authorList>
    </citation>
    <scope>NUCLEOTIDE SEQUENCE</scope>
    <source>
        <strain evidence="2">17113</strain>
    </source>
</reference>
<dbReference type="SUPFAM" id="SSF52540">
    <property type="entry name" value="P-loop containing nucleoside triphosphate hydrolases"/>
    <property type="match status" value="1"/>
</dbReference>
<evidence type="ECO:0000259" key="1">
    <source>
        <dbReference type="Pfam" id="PF13304"/>
    </source>
</evidence>
<protein>
    <submittedName>
        <fullName evidence="2">AAA family ATPase</fullName>
    </submittedName>
</protein>
<dbReference type="GO" id="GO:0005524">
    <property type="term" value="F:ATP binding"/>
    <property type="evidence" value="ECO:0007669"/>
    <property type="project" value="InterPro"/>
</dbReference>
<dbReference type="Pfam" id="PF13304">
    <property type="entry name" value="AAA_21"/>
    <property type="match status" value="1"/>
</dbReference>
<dbReference type="Gene3D" id="3.40.50.300">
    <property type="entry name" value="P-loop containing nucleotide triphosphate hydrolases"/>
    <property type="match status" value="2"/>
</dbReference>
<feature type="domain" description="ATPase AAA-type core" evidence="1">
    <location>
        <begin position="41"/>
        <end position="328"/>
    </location>
</feature>
<evidence type="ECO:0000313" key="2">
    <source>
        <dbReference type="EMBL" id="MBO8426237.1"/>
    </source>
</evidence>
<dbReference type="Proteomes" id="UP000823634">
    <property type="component" value="Unassembled WGS sequence"/>
</dbReference>
<comment type="caution">
    <text evidence="2">The sequence shown here is derived from an EMBL/GenBank/DDBJ whole genome shotgun (WGS) entry which is preliminary data.</text>
</comment>
<dbReference type="GO" id="GO:0016887">
    <property type="term" value="F:ATP hydrolysis activity"/>
    <property type="evidence" value="ECO:0007669"/>
    <property type="project" value="InterPro"/>
</dbReference>
<evidence type="ECO:0000313" key="3">
    <source>
        <dbReference type="Proteomes" id="UP000823634"/>
    </source>
</evidence>
<sequence>MLKRIVINNVNSIKTCEIDFIKGNYKFSEDNVLGSLVNPIAIYGHNGSGKSSLLNAVQHFISLMVLPTESLMPFTVNNFLFEQFRKVEEEMYLQGDILLSFDLGDKSYEYYLETSRFDNRISKEYLKADGEIYFENEGGKYRYQGKGYRPENHQISKMVPLIRILGSSEIVDPIVQTVFAYFRSFTHVNVSFINRGAFVTSSIFNNTNIFDLLTGKSDEVKEVLKEYDNFPVYSIVKDDKLLPNGFVQPQYNVVLEDDGFKGKLPFQMISTGMQNQSVLLSLVLSMPKNSVLFIDELDIALHPSALQSFIEVIKKRKVQVVVTLHNTNAMQYLRPDQIYFAKWSKGFSTYHRLSKIYPNIREVNNIEKMYLSTLFDGAME</sequence>
<accession>A0A9D9DG43</accession>
<gene>
    <name evidence="2" type="ORF">IAC61_02825</name>
</gene>
<dbReference type="PANTHER" id="PTHR40396:SF1">
    <property type="entry name" value="ATPASE AAA-TYPE CORE DOMAIN-CONTAINING PROTEIN"/>
    <property type="match status" value="1"/>
</dbReference>
<name>A0A9D9DG43_9FIRM</name>
<dbReference type="PANTHER" id="PTHR40396">
    <property type="entry name" value="ATPASE-LIKE PROTEIN"/>
    <property type="match status" value="1"/>
</dbReference>
<dbReference type="AlphaFoldDB" id="A0A9D9DG43"/>